<dbReference type="Proteomes" id="UP000198897">
    <property type="component" value="Unassembled WGS sequence"/>
</dbReference>
<keyword evidence="1" id="KW-1133">Transmembrane helix</keyword>
<sequence>MMATGHQVVGITFGVGALTLIPQLVPHADEPFSAVFFLSFVLFGSLLPDIDMPNSKLGRKFWRGLLTLFTIAFIIYLFVPRYLDLYREELKVFLMLLLPILLMIRSHRKMTHSLLFVGILIGYSWFIEEWVNIQWFYLSGLIIGVISHLSADYLTKRGIPLVYPFSSKHKRFFITFRTGSAIEKAIVYSLVLWNVWYINLIF</sequence>
<feature type="transmembrane region" description="Helical" evidence="1">
    <location>
        <begin position="111"/>
        <end position="127"/>
    </location>
</feature>
<reference evidence="3" key="1">
    <citation type="submission" date="2016-10" db="EMBL/GenBank/DDBJ databases">
        <authorList>
            <person name="Varghese N."/>
            <person name="Submissions S."/>
        </authorList>
    </citation>
    <scope>NUCLEOTIDE SEQUENCE [LARGE SCALE GENOMIC DNA]</scope>
    <source>
        <strain evidence="3">FP5</strain>
    </source>
</reference>
<dbReference type="OrthoDB" id="5459053at2"/>
<dbReference type="PANTHER" id="PTHR35531">
    <property type="entry name" value="INNER MEMBRANE PROTEIN YBCI-RELATED"/>
    <property type="match status" value="1"/>
</dbReference>
<keyword evidence="1" id="KW-0472">Membrane</keyword>
<feature type="transmembrane region" description="Helical" evidence="1">
    <location>
        <begin position="7"/>
        <end position="25"/>
    </location>
</feature>
<dbReference type="Pfam" id="PF04307">
    <property type="entry name" value="YdjM"/>
    <property type="match status" value="1"/>
</dbReference>
<feature type="transmembrane region" description="Helical" evidence="1">
    <location>
        <begin position="61"/>
        <end position="79"/>
    </location>
</feature>
<organism evidence="2 3">
    <name type="scientific">Halobacillus alkaliphilus</name>
    <dbReference type="NCBI Taxonomy" id="396056"/>
    <lineage>
        <taxon>Bacteria</taxon>
        <taxon>Bacillati</taxon>
        <taxon>Bacillota</taxon>
        <taxon>Bacilli</taxon>
        <taxon>Bacillales</taxon>
        <taxon>Bacillaceae</taxon>
        <taxon>Halobacillus</taxon>
    </lineage>
</organism>
<keyword evidence="1" id="KW-0812">Transmembrane</keyword>
<dbReference type="AlphaFoldDB" id="A0A1I2NTJ0"/>
<feature type="transmembrane region" description="Helical" evidence="1">
    <location>
        <begin position="31"/>
        <end position="49"/>
    </location>
</feature>
<gene>
    <name evidence="2" type="ORF">SAMN05216353_12172</name>
</gene>
<evidence type="ECO:0000256" key="1">
    <source>
        <dbReference type="SAM" id="Phobius"/>
    </source>
</evidence>
<evidence type="ECO:0000313" key="3">
    <source>
        <dbReference type="Proteomes" id="UP000198897"/>
    </source>
</evidence>
<feature type="transmembrane region" description="Helical" evidence="1">
    <location>
        <begin position="133"/>
        <end position="151"/>
    </location>
</feature>
<evidence type="ECO:0000313" key="2">
    <source>
        <dbReference type="EMBL" id="SFG07058.1"/>
    </source>
</evidence>
<protein>
    <submittedName>
        <fullName evidence="2">Inner membrane protein</fullName>
    </submittedName>
</protein>
<dbReference type="EMBL" id="FOOG01000021">
    <property type="protein sequence ID" value="SFG07058.1"/>
    <property type="molecule type" value="Genomic_DNA"/>
</dbReference>
<keyword evidence="3" id="KW-1185">Reference proteome</keyword>
<dbReference type="PANTHER" id="PTHR35531:SF1">
    <property type="entry name" value="INNER MEMBRANE PROTEIN YBCI-RELATED"/>
    <property type="match status" value="1"/>
</dbReference>
<dbReference type="InterPro" id="IPR007404">
    <property type="entry name" value="YdjM-like"/>
</dbReference>
<feature type="transmembrane region" description="Helical" evidence="1">
    <location>
        <begin position="172"/>
        <end position="196"/>
    </location>
</feature>
<dbReference type="RefSeq" id="WP_089752294.1">
    <property type="nucleotide sequence ID" value="NZ_FOOG01000021.1"/>
</dbReference>
<name>A0A1I2NTJ0_9BACI</name>
<accession>A0A1I2NTJ0</accession>
<proteinExistence type="predicted"/>